<dbReference type="Pfam" id="PF13490">
    <property type="entry name" value="zf-HC2"/>
    <property type="match status" value="1"/>
</dbReference>
<comment type="similarity">
    <text evidence="1">Belongs to the zinc-associated anti-sigma factor (ZAS) superfamily. Anti-sigma-W factor family.</text>
</comment>
<sequence>MSCPKRYIEMMHKYLDHEITKEEETELKDHLMKCEVCQLHFHELKRTETLLESPPHVQVSPNFTEQVMNKLPKEKKSISYKKWLKGHPIFTAAAIFFILMLTSAFSLWSQDGQLTVSKQQGIVIEDDTVIIPEGKVVTGDLVVKNGDVIVEGKIEGDLVLINGNLISSNGLLASAGEVTGQIEQVNQIFEWVWYHTKETFRSIFSF</sequence>
<accession>A0A6G1XBN9</accession>
<evidence type="ECO:0000256" key="1">
    <source>
        <dbReference type="ARBA" id="ARBA00024353"/>
    </source>
</evidence>
<name>A0A6G1XBN9_9BACI</name>
<feature type="domain" description="Putative zinc-finger" evidence="4">
    <location>
        <begin position="5"/>
        <end position="38"/>
    </location>
</feature>
<dbReference type="InterPro" id="IPR041916">
    <property type="entry name" value="Anti_sigma_zinc_sf"/>
</dbReference>
<keyword evidence="6" id="KW-1185">Reference proteome</keyword>
<dbReference type="EMBL" id="WJNH01000020">
    <property type="protein sequence ID" value="MRG88357.1"/>
    <property type="molecule type" value="Genomic_DNA"/>
</dbReference>
<evidence type="ECO:0000256" key="3">
    <source>
        <dbReference type="SAM" id="Phobius"/>
    </source>
</evidence>
<organism evidence="5 6">
    <name type="scientific">Salinibacillus xinjiangensis</name>
    <dbReference type="NCBI Taxonomy" id="1229268"/>
    <lineage>
        <taxon>Bacteria</taxon>
        <taxon>Bacillati</taxon>
        <taxon>Bacillota</taxon>
        <taxon>Bacilli</taxon>
        <taxon>Bacillales</taxon>
        <taxon>Bacillaceae</taxon>
        <taxon>Salinibacillus</taxon>
    </lineage>
</organism>
<proteinExistence type="inferred from homology"/>
<dbReference type="AlphaFoldDB" id="A0A6G1XBN9"/>
<keyword evidence="3" id="KW-1133">Transmembrane helix</keyword>
<gene>
    <name evidence="5" type="ORF">GH754_19050</name>
</gene>
<comment type="caution">
    <text evidence="5">The sequence shown here is derived from an EMBL/GenBank/DDBJ whole genome shotgun (WGS) entry which is preliminary data.</text>
</comment>
<feature type="transmembrane region" description="Helical" evidence="3">
    <location>
        <begin position="89"/>
        <end position="108"/>
    </location>
</feature>
<evidence type="ECO:0000256" key="2">
    <source>
        <dbReference type="ARBA" id="ARBA00024438"/>
    </source>
</evidence>
<protein>
    <recommendedName>
        <fullName evidence="2">Anti-sigma-W factor RsiW</fullName>
    </recommendedName>
</protein>
<evidence type="ECO:0000313" key="6">
    <source>
        <dbReference type="Proteomes" id="UP000480185"/>
    </source>
</evidence>
<keyword evidence="3" id="KW-0812">Transmembrane</keyword>
<dbReference type="RefSeq" id="WP_153730230.1">
    <property type="nucleotide sequence ID" value="NZ_WJNH01000020.1"/>
</dbReference>
<dbReference type="OrthoDB" id="9782842at2"/>
<dbReference type="InterPro" id="IPR027383">
    <property type="entry name" value="Znf_put"/>
</dbReference>
<dbReference type="Gene3D" id="1.10.10.1320">
    <property type="entry name" value="Anti-sigma factor, zinc-finger domain"/>
    <property type="match status" value="1"/>
</dbReference>
<keyword evidence="3" id="KW-0472">Membrane</keyword>
<dbReference type="Proteomes" id="UP000480185">
    <property type="component" value="Unassembled WGS sequence"/>
</dbReference>
<reference evidence="5 6" key="1">
    <citation type="submission" date="2019-11" db="EMBL/GenBank/DDBJ databases">
        <authorList>
            <person name="Li J."/>
        </authorList>
    </citation>
    <scope>NUCLEOTIDE SEQUENCE [LARGE SCALE GENOMIC DNA]</scope>
    <source>
        <strain evidence="5 6">J4</strain>
    </source>
</reference>
<evidence type="ECO:0000259" key="4">
    <source>
        <dbReference type="Pfam" id="PF13490"/>
    </source>
</evidence>
<evidence type="ECO:0000313" key="5">
    <source>
        <dbReference type="EMBL" id="MRG88357.1"/>
    </source>
</evidence>